<evidence type="ECO:0000256" key="5">
    <source>
        <dbReference type="ARBA" id="ARBA00023180"/>
    </source>
</evidence>
<dbReference type="InterPro" id="IPR006918">
    <property type="entry name" value="COBRA_pln"/>
</dbReference>
<dbReference type="Pfam" id="PF25079">
    <property type="entry name" value="COB_C"/>
    <property type="match status" value="1"/>
</dbReference>
<evidence type="ECO:0000259" key="7">
    <source>
        <dbReference type="Pfam" id="PF25079"/>
    </source>
</evidence>
<dbReference type="Gramene" id="PRQ16272">
    <property type="protein sequence ID" value="PRQ16272"/>
    <property type="gene ID" value="RchiOBHm_Chr7g0182411"/>
</dbReference>
<dbReference type="InterPro" id="IPR056900">
    <property type="entry name" value="COB_C"/>
</dbReference>
<evidence type="ECO:0000256" key="6">
    <source>
        <dbReference type="ARBA" id="ARBA00023288"/>
    </source>
</evidence>
<comment type="similarity">
    <text evidence="2">Belongs to the COBRA family.</text>
</comment>
<reference evidence="8 9" key="1">
    <citation type="journal article" date="2018" name="Nat. Genet.">
        <title>The Rosa genome provides new insights in the design of modern roses.</title>
        <authorList>
            <person name="Bendahmane M."/>
        </authorList>
    </citation>
    <scope>NUCLEOTIDE SEQUENCE [LARGE SCALE GENOMIC DNA]</scope>
    <source>
        <strain evidence="9">cv. Old Blush</strain>
    </source>
</reference>
<dbReference type="STRING" id="74649.A0A2P6P2Y3"/>
<dbReference type="GO" id="GO:0052324">
    <property type="term" value="P:plant-type cell wall cellulose biosynthetic process"/>
    <property type="evidence" value="ECO:0007669"/>
    <property type="project" value="TreeGrafter"/>
</dbReference>
<dbReference type="PANTHER" id="PTHR31673:SF57">
    <property type="entry name" value="COBRA-LIKE PROTEIN"/>
    <property type="match status" value="1"/>
</dbReference>
<evidence type="ECO:0000256" key="2">
    <source>
        <dbReference type="ARBA" id="ARBA00005507"/>
    </source>
</evidence>
<gene>
    <name evidence="8" type="ORF">RchiOBHm_Chr7g0182411</name>
</gene>
<comment type="subcellular location">
    <subcellularLocation>
        <location evidence="1">Cell membrane</location>
        <topology evidence="1">Lipid-anchor</topology>
        <topology evidence="1">GPI-anchor</topology>
    </subcellularLocation>
</comment>
<dbReference type="Proteomes" id="UP000238479">
    <property type="component" value="Chromosome 7"/>
</dbReference>
<comment type="caution">
    <text evidence="8">The sequence shown here is derived from an EMBL/GenBank/DDBJ whole genome shotgun (WGS) entry which is preliminary data.</text>
</comment>
<keyword evidence="3" id="KW-0336">GPI-anchor</keyword>
<dbReference type="GO" id="GO:0005886">
    <property type="term" value="C:plasma membrane"/>
    <property type="evidence" value="ECO:0007669"/>
    <property type="project" value="UniProtKB-SubCell"/>
</dbReference>
<organism evidence="8 9">
    <name type="scientific">Rosa chinensis</name>
    <name type="common">China rose</name>
    <dbReference type="NCBI Taxonomy" id="74649"/>
    <lineage>
        <taxon>Eukaryota</taxon>
        <taxon>Viridiplantae</taxon>
        <taxon>Streptophyta</taxon>
        <taxon>Embryophyta</taxon>
        <taxon>Tracheophyta</taxon>
        <taxon>Spermatophyta</taxon>
        <taxon>Magnoliopsida</taxon>
        <taxon>eudicotyledons</taxon>
        <taxon>Gunneridae</taxon>
        <taxon>Pentapetalae</taxon>
        <taxon>rosids</taxon>
        <taxon>fabids</taxon>
        <taxon>Rosales</taxon>
        <taxon>Rosaceae</taxon>
        <taxon>Rosoideae</taxon>
        <taxon>Rosoideae incertae sedis</taxon>
        <taxon>Rosa</taxon>
    </lineage>
</organism>
<dbReference type="GO" id="GO:0098552">
    <property type="term" value="C:side of membrane"/>
    <property type="evidence" value="ECO:0007669"/>
    <property type="project" value="UniProtKB-KW"/>
</dbReference>
<evidence type="ECO:0000313" key="9">
    <source>
        <dbReference type="Proteomes" id="UP000238479"/>
    </source>
</evidence>
<evidence type="ECO:0000313" key="8">
    <source>
        <dbReference type="EMBL" id="PRQ16272.1"/>
    </source>
</evidence>
<keyword evidence="4" id="KW-0732">Signal</keyword>
<proteinExistence type="inferred from homology"/>
<evidence type="ECO:0000256" key="1">
    <source>
        <dbReference type="ARBA" id="ARBA00004609"/>
    </source>
</evidence>
<evidence type="ECO:0000256" key="3">
    <source>
        <dbReference type="ARBA" id="ARBA00022622"/>
    </source>
</evidence>
<keyword evidence="9" id="KW-1185">Reference proteome</keyword>
<feature type="domain" description="COBRA C-terminal" evidence="7">
    <location>
        <begin position="29"/>
        <end position="105"/>
    </location>
</feature>
<dbReference type="GO" id="GO:0010215">
    <property type="term" value="P:cellulose microfibril organization"/>
    <property type="evidence" value="ECO:0007669"/>
    <property type="project" value="InterPro"/>
</dbReference>
<protein>
    <recommendedName>
        <fullName evidence="7">COBRA C-terminal domain-containing protein</fullName>
    </recommendedName>
</protein>
<name>A0A2P6P2Y3_ROSCH</name>
<dbReference type="AlphaFoldDB" id="A0A2P6P2Y3"/>
<dbReference type="EMBL" id="PDCK01000045">
    <property type="protein sequence ID" value="PRQ16272.1"/>
    <property type="molecule type" value="Genomic_DNA"/>
</dbReference>
<accession>A0A2P6P2Y3</accession>
<dbReference type="PANTHER" id="PTHR31673">
    <property type="entry name" value="PROTEIN COBRA"/>
    <property type="match status" value="1"/>
</dbReference>
<keyword evidence="3" id="KW-0472">Membrane</keyword>
<keyword evidence="5" id="KW-0325">Glycoprotein</keyword>
<sequence length="124" mass="14500">MLCVSVFLLQPLDHSLSILCLRNDLMDSSLLQSNTSAKENAPQLLQCTEHNCPIRVHWHVKANYREYWRVQITITNFNFLMNYTQWTLVVQHPNLNKLANIPSFFLNQFLLCLILQMTLACFMA</sequence>
<keyword evidence="6" id="KW-0449">Lipoprotein</keyword>
<evidence type="ECO:0000256" key="4">
    <source>
        <dbReference type="ARBA" id="ARBA00022729"/>
    </source>
</evidence>